<dbReference type="GO" id="GO:0030170">
    <property type="term" value="F:pyridoxal phosphate binding"/>
    <property type="evidence" value="ECO:0007669"/>
    <property type="project" value="InterPro"/>
</dbReference>
<proteinExistence type="inferred from homology"/>
<keyword evidence="4" id="KW-0663">Pyridoxal phosphate</keyword>
<comment type="similarity">
    <text evidence="5">Belongs to the class-I pyridoxal-phosphate-dependent aminotransferase family.</text>
</comment>
<dbReference type="InterPro" id="IPR015421">
    <property type="entry name" value="PyrdxlP-dep_Trfase_major"/>
</dbReference>
<dbReference type="Pfam" id="PF00155">
    <property type="entry name" value="Aminotran_1_2"/>
    <property type="match status" value="1"/>
</dbReference>
<evidence type="ECO:0000313" key="7">
    <source>
        <dbReference type="EMBL" id="SFD53077.1"/>
    </source>
</evidence>
<evidence type="ECO:0000256" key="5">
    <source>
        <dbReference type="RuleBase" id="RU000481"/>
    </source>
</evidence>
<dbReference type="PANTHER" id="PTHR43807">
    <property type="entry name" value="FI04487P"/>
    <property type="match status" value="1"/>
</dbReference>
<evidence type="ECO:0000256" key="3">
    <source>
        <dbReference type="ARBA" id="ARBA00022679"/>
    </source>
</evidence>
<sequence>MVHTPAPASVPTSAPARETPVSARAAALAGNSLTGLFTLARARGAVDLAVGTPGCPRTPHALVEEAARALRAGRNQYEHPAGDPGLRQWIAETAGDGADPDREITITAGATEALYVALLSTLDPGDEVVLFSPGYEQFAAAVALVGARPRFVPLHAPDWRHDPAELAAAFTPRTRAVLLNTPANPTGRVLTAGELRDIAGLCARWNTTAICDEVYRGFVFDGHEHLSVARVPELAGRSIVIGSLSKSHAVSGWRLGFLRSDPERTTALRRVHELTTNGTAAPLQAAAARAAGSADPEEIRREMGRRRDLAQHIFSGLGMKSAPVEGGCFLFADISPLTGGREDCTAFVRRLLDRSGVLLAPGAPFFADLAQGRNWVRIAFNRPEETLREAEHRLAAG</sequence>
<dbReference type="Proteomes" id="UP000199207">
    <property type="component" value="Unassembled WGS sequence"/>
</dbReference>
<organism evidence="7 8">
    <name type="scientific">Streptomyces aidingensis</name>
    <dbReference type="NCBI Taxonomy" id="910347"/>
    <lineage>
        <taxon>Bacteria</taxon>
        <taxon>Bacillati</taxon>
        <taxon>Actinomycetota</taxon>
        <taxon>Actinomycetes</taxon>
        <taxon>Kitasatosporales</taxon>
        <taxon>Streptomycetaceae</taxon>
        <taxon>Streptomyces</taxon>
    </lineage>
</organism>
<dbReference type="EMBL" id="FOLM01000018">
    <property type="protein sequence ID" value="SFD53077.1"/>
    <property type="molecule type" value="Genomic_DNA"/>
</dbReference>
<dbReference type="SUPFAM" id="SSF53383">
    <property type="entry name" value="PLP-dependent transferases"/>
    <property type="match status" value="1"/>
</dbReference>
<dbReference type="Gene3D" id="3.40.640.10">
    <property type="entry name" value="Type I PLP-dependent aspartate aminotransferase-like (Major domain)"/>
    <property type="match status" value="1"/>
</dbReference>
<dbReference type="CDD" id="cd00609">
    <property type="entry name" value="AAT_like"/>
    <property type="match status" value="1"/>
</dbReference>
<keyword evidence="8" id="KW-1185">Reference proteome</keyword>
<reference evidence="7 8" key="1">
    <citation type="submission" date="2016-10" db="EMBL/GenBank/DDBJ databases">
        <authorList>
            <person name="de Groot N.N."/>
        </authorList>
    </citation>
    <scope>NUCLEOTIDE SEQUENCE [LARGE SCALE GENOMIC DNA]</scope>
    <source>
        <strain evidence="7 8">CGMCC 4.5739</strain>
    </source>
</reference>
<keyword evidence="3 5" id="KW-0808">Transferase</keyword>
<evidence type="ECO:0000259" key="6">
    <source>
        <dbReference type="Pfam" id="PF00155"/>
    </source>
</evidence>
<dbReference type="InterPro" id="IPR004838">
    <property type="entry name" value="NHTrfase_class1_PyrdxlP-BS"/>
</dbReference>
<protein>
    <recommendedName>
        <fullName evidence="5">Aminotransferase</fullName>
        <ecNumber evidence="5">2.6.1.-</ecNumber>
    </recommendedName>
</protein>
<dbReference type="InterPro" id="IPR004839">
    <property type="entry name" value="Aminotransferase_I/II_large"/>
</dbReference>
<dbReference type="GO" id="GO:0005737">
    <property type="term" value="C:cytoplasm"/>
    <property type="evidence" value="ECO:0007669"/>
    <property type="project" value="TreeGrafter"/>
</dbReference>
<name>A0A1I1T318_9ACTN</name>
<feature type="domain" description="Aminotransferase class I/classII large" evidence="6">
    <location>
        <begin position="46"/>
        <end position="393"/>
    </location>
</feature>
<comment type="cofactor">
    <cofactor evidence="1 5">
        <name>pyridoxal 5'-phosphate</name>
        <dbReference type="ChEBI" id="CHEBI:597326"/>
    </cofactor>
</comment>
<evidence type="ECO:0000256" key="4">
    <source>
        <dbReference type="ARBA" id="ARBA00022898"/>
    </source>
</evidence>
<dbReference type="InterPro" id="IPR051326">
    <property type="entry name" value="Kynurenine-oxoglutarate_AT"/>
</dbReference>
<gene>
    <name evidence="7" type="ORF">SAMN05421773_11823</name>
</gene>
<dbReference type="InterPro" id="IPR015422">
    <property type="entry name" value="PyrdxlP-dep_Trfase_small"/>
</dbReference>
<dbReference type="OrthoDB" id="9763453at2"/>
<dbReference type="GO" id="GO:0016212">
    <property type="term" value="F:kynurenine-oxoglutarate transaminase activity"/>
    <property type="evidence" value="ECO:0007669"/>
    <property type="project" value="TreeGrafter"/>
</dbReference>
<evidence type="ECO:0000256" key="2">
    <source>
        <dbReference type="ARBA" id="ARBA00022576"/>
    </source>
</evidence>
<accession>A0A1I1T318</accession>
<dbReference type="AlphaFoldDB" id="A0A1I1T318"/>
<dbReference type="EC" id="2.6.1.-" evidence="5"/>
<keyword evidence="2 5" id="KW-0032">Aminotransferase</keyword>
<evidence type="ECO:0000256" key="1">
    <source>
        <dbReference type="ARBA" id="ARBA00001933"/>
    </source>
</evidence>
<dbReference type="Gene3D" id="3.90.1150.10">
    <property type="entry name" value="Aspartate Aminotransferase, domain 1"/>
    <property type="match status" value="1"/>
</dbReference>
<dbReference type="InterPro" id="IPR015424">
    <property type="entry name" value="PyrdxlP-dep_Trfase"/>
</dbReference>
<dbReference type="PANTHER" id="PTHR43807:SF20">
    <property type="entry name" value="FI04487P"/>
    <property type="match status" value="1"/>
</dbReference>
<evidence type="ECO:0000313" key="8">
    <source>
        <dbReference type="Proteomes" id="UP000199207"/>
    </source>
</evidence>
<dbReference type="STRING" id="910347.SAMN05421773_11823"/>
<dbReference type="PROSITE" id="PS00105">
    <property type="entry name" value="AA_TRANSFER_CLASS_1"/>
    <property type="match status" value="1"/>
</dbReference>